<gene>
    <name evidence="2" type="ORF">Sviol_64480</name>
</gene>
<keyword evidence="3" id="KW-1185">Reference proteome</keyword>
<reference evidence="2" key="1">
    <citation type="submission" date="2024-05" db="EMBL/GenBank/DDBJ databases">
        <title>Whole genome shotgun sequence of Streptomyces violascens NBRC 12920.</title>
        <authorList>
            <person name="Komaki H."/>
            <person name="Tamura T."/>
        </authorList>
    </citation>
    <scope>NUCLEOTIDE SEQUENCE</scope>
    <source>
        <strain evidence="2">NBRC 12920</strain>
    </source>
</reference>
<evidence type="ECO:0000256" key="1">
    <source>
        <dbReference type="SAM" id="MobiDB-lite"/>
    </source>
</evidence>
<evidence type="ECO:0000313" key="2">
    <source>
        <dbReference type="EMBL" id="GHI42040.1"/>
    </source>
</evidence>
<evidence type="ECO:0000313" key="3">
    <source>
        <dbReference type="Proteomes" id="UP001050808"/>
    </source>
</evidence>
<proteinExistence type="predicted"/>
<accession>A0ABQ3QXQ0</accession>
<name>A0ABQ3QXQ0_9ACTN</name>
<dbReference type="EMBL" id="BNDY01000017">
    <property type="protein sequence ID" value="GHI42040.1"/>
    <property type="molecule type" value="Genomic_DNA"/>
</dbReference>
<organism evidence="2 3">
    <name type="scientific">Streptomyces violascens</name>
    <dbReference type="NCBI Taxonomy" id="67381"/>
    <lineage>
        <taxon>Bacteria</taxon>
        <taxon>Bacillati</taxon>
        <taxon>Actinomycetota</taxon>
        <taxon>Actinomycetes</taxon>
        <taxon>Kitasatosporales</taxon>
        <taxon>Streptomycetaceae</taxon>
        <taxon>Streptomyces</taxon>
    </lineage>
</organism>
<evidence type="ECO:0008006" key="4">
    <source>
        <dbReference type="Google" id="ProtNLM"/>
    </source>
</evidence>
<protein>
    <recommendedName>
        <fullName evidence="4">Transposase</fullName>
    </recommendedName>
</protein>
<comment type="caution">
    <text evidence="2">The sequence shown here is derived from an EMBL/GenBank/DDBJ whole genome shotgun (WGS) entry which is preliminary data.</text>
</comment>
<sequence>MEGSHVRATRGSAATCLPPVDRRKTGSKHHSIYDRRGTSLRVITTAANINDVTQTFNLVDGILPVAGRTGRPRRRPESVVGRVSKAHVALDVAVVIRLGAVQQGQARRSV</sequence>
<feature type="region of interest" description="Disordered" evidence="1">
    <location>
        <begin position="1"/>
        <end position="31"/>
    </location>
</feature>
<dbReference type="Proteomes" id="UP001050808">
    <property type="component" value="Unassembled WGS sequence"/>
</dbReference>